<name>A0A7U3YJ00_DESPD</name>
<reference evidence="1 2" key="1">
    <citation type="journal article" date="2011" name="Stand. Genomic Sci.">
        <title>Complete genome sequence of Desulfobulbus propionicus type strain (1pr3).</title>
        <authorList>
            <person name="Pagani I."/>
            <person name="Lapidus A."/>
            <person name="Nolan M."/>
            <person name="Lucas S."/>
            <person name="Hammon N."/>
            <person name="Deshpande S."/>
            <person name="Cheng J.F."/>
            <person name="Chertkov O."/>
            <person name="Davenport K."/>
            <person name="Tapia R."/>
            <person name="Han C."/>
            <person name="Goodwin L."/>
            <person name="Pitluck S."/>
            <person name="Liolios K."/>
            <person name="Mavromatis K."/>
            <person name="Ivanova N."/>
            <person name="Mikhailova N."/>
            <person name="Pati A."/>
            <person name="Chen A."/>
            <person name="Palaniappan K."/>
            <person name="Land M."/>
            <person name="Hauser L."/>
            <person name="Chang Y.J."/>
            <person name="Jeffries C.D."/>
            <person name="Detter J.C."/>
            <person name="Brambilla E."/>
            <person name="Kannan K.P."/>
            <person name="Djao O.D."/>
            <person name="Rohde M."/>
            <person name="Pukall R."/>
            <person name="Spring S."/>
            <person name="Goker M."/>
            <person name="Sikorski J."/>
            <person name="Woyke T."/>
            <person name="Bristow J."/>
            <person name="Eisen J.A."/>
            <person name="Markowitz V."/>
            <person name="Hugenholtz P."/>
            <person name="Kyrpides N.C."/>
            <person name="Klenk H.P."/>
        </authorList>
    </citation>
    <scope>NUCLEOTIDE SEQUENCE [LARGE SCALE GENOMIC DNA]</scope>
    <source>
        <strain evidence="2">ATCC 33891 / DSM 2032 / 1pr3</strain>
    </source>
</reference>
<organism evidence="1 2">
    <name type="scientific">Desulfobulbus propionicus (strain ATCC 33891 / DSM 2032 / VKM B-1956 / 1pr3)</name>
    <dbReference type="NCBI Taxonomy" id="577650"/>
    <lineage>
        <taxon>Bacteria</taxon>
        <taxon>Pseudomonadati</taxon>
        <taxon>Thermodesulfobacteriota</taxon>
        <taxon>Desulfobulbia</taxon>
        <taxon>Desulfobulbales</taxon>
        <taxon>Desulfobulbaceae</taxon>
        <taxon>Desulfobulbus</taxon>
    </lineage>
</organism>
<evidence type="ECO:0000313" key="1">
    <source>
        <dbReference type="EMBL" id="ADW16296.1"/>
    </source>
</evidence>
<sequence>MQAANVLAGTTVTSATQAVDNDTTGAGDITLAQATGTSNISQAVNHTEAGTITALNQNINTVELVLGQTGGSKNSQVGNHAKALTNVTTLAQQTKASRKIDMDQVTGGDGNLQALNAAEVTKVSGTVSQTVSTGLTNIDLKQEQQTSSQQTANYLTSPGTVASVTQVSYYNSPRIATLLQDNTTTAQQALNFIEMTGGADKLTKGTQTVGLATLDMGQGETGANSGSDQAVNLLFLDDNLVLATQTVTADIDLTQAKGADNTQAVNSVSGKNITTKLTQTVTGVSDNMTQGGDGASNNFQAGNFLDVEYANGTIASVQQNYNATTLARMRQDGITSGVQGLNVIDASRSGVKVTSADQNVVVPALTMRQGESKGTATSVQAGNTVLAGSTAVGGKVDQDVLVATTLAMTQANATTSTQAANFTGNRPR</sequence>
<accession>A0A7U3YJ00</accession>
<gene>
    <name evidence="1" type="ordered locus">Despr_0102</name>
</gene>
<keyword evidence="2" id="KW-1185">Reference proteome</keyword>
<proteinExistence type="predicted"/>
<dbReference type="KEGG" id="dpr:Despr_0102"/>
<dbReference type="RefSeq" id="WP_015722844.1">
    <property type="nucleotide sequence ID" value="NC_014972.1"/>
</dbReference>
<evidence type="ECO:0000313" key="2">
    <source>
        <dbReference type="Proteomes" id="UP000006365"/>
    </source>
</evidence>
<dbReference type="AlphaFoldDB" id="A0A7U3YJ00"/>
<dbReference type="Proteomes" id="UP000006365">
    <property type="component" value="Chromosome"/>
</dbReference>
<dbReference type="EMBL" id="CP002364">
    <property type="protein sequence ID" value="ADW16296.1"/>
    <property type="molecule type" value="Genomic_DNA"/>
</dbReference>
<protein>
    <submittedName>
        <fullName evidence="1">Uncharacterized protein</fullName>
    </submittedName>
</protein>